<feature type="region of interest" description="Disordered" evidence="1">
    <location>
        <begin position="1"/>
        <end position="21"/>
    </location>
</feature>
<proteinExistence type="predicted"/>
<keyword evidence="3" id="KW-1185">Reference proteome</keyword>
<organism evidence="2 3">
    <name type="scientific">Muribacter muris</name>
    <dbReference type="NCBI Taxonomy" id="67855"/>
    <lineage>
        <taxon>Bacteria</taxon>
        <taxon>Pseudomonadati</taxon>
        <taxon>Pseudomonadota</taxon>
        <taxon>Gammaproteobacteria</taxon>
        <taxon>Pasteurellales</taxon>
        <taxon>Pasteurellaceae</taxon>
        <taxon>Muribacter</taxon>
    </lineage>
</organism>
<dbReference type="InterPro" id="IPR032871">
    <property type="entry name" value="AHH_dom_containing"/>
</dbReference>
<accession>A0A0J5P4V9</accession>
<evidence type="ECO:0000313" key="3">
    <source>
        <dbReference type="Proteomes" id="UP000036270"/>
    </source>
</evidence>
<dbReference type="EMBL" id="JWIZ01000034">
    <property type="protein sequence ID" value="KMK51463.1"/>
    <property type="molecule type" value="Genomic_DNA"/>
</dbReference>
<dbReference type="Pfam" id="PF14412">
    <property type="entry name" value="AHH"/>
    <property type="match status" value="1"/>
</dbReference>
<dbReference type="AlphaFoldDB" id="A0A0J5P4V9"/>
<protein>
    <submittedName>
        <fullName evidence="2">FKBP12 protein 1</fullName>
    </submittedName>
</protein>
<dbReference type="Proteomes" id="UP000036270">
    <property type="component" value="Unassembled WGS sequence"/>
</dbReference>
<evidence type="ECO:0000313" key="2">
    <source>
        <dbReference type="EMBL" id="KMK51463.1"/>
    </source>
</evidence>
<comment type="caution">
    <text evidence="2">The sequence shown here is derived from an EMBL/GenBank/DDBJ whole genome shotgun (WGS) entry which is preliminary data.</text>
</comment>
<dbReference type="PATRIC" id="fig|67855.3.peg.1241"/>
<sequence length="121" mass="13980">MLRANEKLAKQKGYSNRAWHKEKGSAAHHIVAENDPRAQIARDILSKHKIDIDSARNGIFLKHMSKNSKQAGAYHREIHTSKYYEHVNNVLRRADAIGGKRHVKNALNKLREDLFLNRSIY</sequence>
<gene>
    <name evidence="2" type="ORF">RO21_06250</name>
</gene>
<reference evidence="2 3" key="1">
    <citation type="submission" date="2014-12" db="EMBL/GenBank/DDBJ databases">
        <title>Reclassification of Actinobacillus muris as Muribacter muris.</title>
        <authorList>
            <person name="Christensen H."/>
            <person name="Nicklas W."/>
            <person name="Bisgaard M."/>
        </authorList>
    </citation>
    <scope>NUCLEOTIDE SEQUENCE [LARGE SCALE GENOMIC DNA]</scope>
    <source>
        <strain evidence="2 3">Ackerman80-443D</strain>
    </source>
</reference>
<evidence type="ECO:0000256" key="1">
    <source>
        <dbReference type="SAM" id="MobiDB-lite"/>
    </source>
</evidence>
<name>A0A0J5P4V9_9PAST</name>